<evidence type="ECO:0000313" key="10">
    <source>
        <dbReference type="EMBL" id="KAF2670668.1"/>
    </source>
</evidence>
<keyword evidence="7 9" id="KW-1133">Transmembrane helix</keyword>
<evidence type="ECO:0000256" key="4">
    <source>
        <dbReference type="ARBA" id="ARBA00022692"/>
    </source>
</evidence>
<feature type="transmembrane region" description="Helical" evidence="9">
    <location>
        <begin position="443"/>
        <end position="461"/>
    </location>
</feature>
<feature type="transmembrane region" description="Helical" evidence="9">
    <location>
        <begin position="664"/>
        <end position="682"/>
    </location>
</feature>
<accession>A0A6A6UHU4</accession>
<evidence type="ECO:0000256" key="2">
    <source>
        <dbReference type="ARBA" id="ARBA00008807"/>
    </source>
</evidence>
<dbReference type="GO" id="GO:0015031">
    <property type="term" value="P:protein transport"/>
    <property type="evidence" value="ECO:0007669"/>
    <property type="project" value="UniProtKB-KW"/>
</dbReference>
<evidence type="ECO:0000256" key="1">
    <source>
        <dbReference type="ARBA" id="ARBA00004141"/>
    </source>
</evidence>
<evidence type="ECO:0000256" key="6">
    <source>
        <dbReference type="ARBA" id="ARBA00022927"/>
    </source>
</evidence>
<evidence type="ECO:0000313" key="11">
    <source>
        <dbReference type="Proteomes" id="UP000799302"/>
    </source>
</evidence>
<feature type="transmembrane region" description="Helical" evidence="9">
    <location>
        <begin position="625"/>
        <end position="644"/>
    </location>
</feature>
<evidence type="ECO:0000256" key="7">
    <source>
        <dbReference type="ARBA" id="ARBA00022989"/>
    </source>
</evidence>
<organism evidence="10 11">
    <name type="scientific">Microthyrium microscopicum</name>
    <dbReference type="NCBI Taxonomy" id="703497"/>
    <lineage>
        <taxon>Eukaryota</taxon>
        <taxon>Fungi</taxon>
        <taxon>Dikarya</taxon>
        <taxon>Ascomycota</taxon>
        <taxon>Pezizomycotina</taxon>
        <taxon>Dothideomycetes</taxon>
        <taxon>Dothideomycetes incertae sedis</taxon>
        <taxon>Microthyriales</taxon>
        <taxon>Microthyriaceae</taxon>
        <taxon>Microthyrium</taxon>
    </lineage>
</organism>
<dbReference type="GO" id="GO:0016020">
    <property type="term" value="C:membrane"/>
    <property type="evidence" value="ECO:0007669"/>
    <property type="project" value="UniProtKB-SubCell"/>
</dbReference>
<protein>
    <submittedName>
        <fullName evidence="10">Small oligopeptide transporter</fullName>
    </submittedName>
</protein>
<keyword evidence="6" id="KW-0653">Protein transport</keyword>
<keyword evidence="3" id="KW-0813">Transport</keyword>
<name>A0A6A6UHU4_9PEZI</name>
<dbReference type="GO" id="GO:0035673">
    <property type="term" value="F:oligopeptide transmembrane transporter activity"/>
    <property type="evidence" value="ECO:0007669"/>
    <property type="project" value="InterPro"/>
</dbReference>
<evidence type="ECO:0000256" key="8">
    <source>
        <dbReference type="ARBA" id="ARBA00023136"/>
    </source>
</evidence>
<dbReference type="Pfam" id="PF03169">
    <property type="entry name" value="OPT"/>
    <property type="match status" value="1"/>
</dbReference>
<feature type="transmembrane region" description="Helical" evidence="9">
    <location>
        <begin position="557"/>
        <end position="575"/>
    </location>
</feature>
<keyword evidence="5" id="KW-0571">Peptide transport</keyword>
<feature type="transmembrane region" description="Helical" evidence="9">
    <location>
        <begin position="467"/>
        <end position="484"/>
    </location>
</feature>
<gene>
    <name evidence="10" type="ORF">BT63DRAFT_372561</name>
</gene>
<dbReference type="PANTHER" id="PTHR22601">
    <property type="entry name" value="ISP4 LIKE PROTEIN"/>
    <property type="match status" value="1"/>
</dbReference>
<feature type="transmembrane region" description="Helical" evidence="9">
    <location>
        <begin position="237"/>
        <end position="265"/>
    </location>
</feature>
<feature type="transmembrane region" description="Helical" evidence="9">
    <location>
        <begin position="167"/>
        <end position="190"/>
    </location>
</feature>
<dbReference type="NCBIfam" id="TIGR00728">
    <property type="entry name" value="OPT_sfam"/>
    <property type="match status" value="1"/>
</dbReference>
<feature type="transmembrane region" description="Helical" evidence="9">
    <location>
        <begin position="317"/>
        <end position="336"/>
    </location>
</feature>
<keyword evidence="8 9" id="KW-0472">Membrane</keyword>
<comment type="similarity">
    <text evidence="2">Belongs to the oligopeptide OPT transporter family.</text>
</comment>
<reference evidence="10" key="1">
    <citation type="journal article" date="2020" name="Stud. Mycol.">
        <title>101 Dothideomycetes genomes: a test case for predicting lifestyles and emergence of pathogens.</title>
        <authorList>
            <person name="Haridas S."/>
            <person name="Albert R."/>
            <person name="Binder M."/>
            <person name="Bloem J."/>
            <person name="Labutti K."/>
            <person name="Salamov A."/>
            <person name="Andreopoulos B."/>
            <person name="Baker S."/>
            <person name="Barry K."/>
            <person name="Bills G."/>
            <person name="Bluhm B."/>
            <person name="Cannon C."/>
            <person name="Castanera R."/>
            <person name="Culley D."/>
            <person name="Daum C."/>
            <person name="Ezra D."/>
            <person name="Gonzalez J."/>
            <person name="Henrissat B."/>
            <person name="Kuo A."/>
            <person name="Liang C."/>
            <person name="Lipzen A."/>
            <person name="Lutzoni F."/>
            <person name="Magnuson J."/>
            <person name="Mondo S."/>
            <person name="Nolan M."/>
            <person name="Ohm R."/>
            <person name="Pangilinan J."/>
            <person name="Park H.-J."/>
            <person name="Ramirez L."/>
            <person name="Alfaro M."/>
            <person name="Sun H."/>
            <person name="Tritt A."/>
            <person name="Yoshinaga Y."/>
            <person name="Zwiers L.-H."/>
            <person name="Turgeon B."/>
            <person name="Goodwin S."/>
            <person name="Spatafora J."/>
            <person name="Crous P."/>
            <person name="Grigoriev I."/>
        </authorList>
    </citation>
    <scope>NUCLEOTIDE SEQUENCE</scope>
    <source>
        <strain evidence="10">CBS 115976</strain>
    </source>
</reference>
<sequence>MHAWDPNVPNDKLNVLDAAVEKHDTDAEEALDQELEENSPYPEVVAAVSNTDDTTIEGGTFRAWFLGLLFVTLGSGLNMLFSLRQPSISIGALVAQLCVYPIGVLWAKVVPSKEFSVFGKKFSFNPGPFNKKEHTLIVVMANVTFNGGSAYSTLTIEAQRGFYGLDWGFGFAILFTLATQMTGLGLAGLFRNFLVYPSSMIWPSTLPNCALFNTLHDGKTAMDPADTNGWRISRFKFFTYVLVGGFFWYWFPGFIWQGLSVFAWVTWIKPNNVIVNQIFGGTSGFSYGAPFTIFTLDWTTINGYIGSPLVVPWHAIANTMIGLVIFTWVLATGINYSGKWYSDYLPVSDSNSYDNMGHRYNVTRILKPDWTLDPVKYKTYSPIFLSTTFALQYGLSFASIVAVVTHTAAFHGKEIWQRFRNVRAEPKDIHMKLMQSYPEVPQWWFITMFVIMLAIGLATVLHYPLQLPWWAFFVSILMAAFFMVPIGMIQAITNIPIGLNVITEFVVAYMLPGRPMAMMAFKTLGYITMAQGITYAQDQKMAMYMKVKPRTIFWGQLWASVLSSFVQVGVLLWAFTNIEGICTKDQPNKFTCPNGRVFFNASIVWGVIGPGRMFGPGSIYESLQWFWMIGALCPIIIWVVARKFPRGPWRYLHFPIIFGGTGQIPPAVPMNYLMWGIIGYIFNKHIRSRARGWWSNYNYILSAALDTGLALCTIVIFCTLTMTKTEPPSWWGNNVVSTTLDSQGTAIRKVLPDGEKFGPPVGSW</sequence>
<feature type="transmembrane region" description="Helical" evidence="9">
    <location>
        <begin position="390"/>
        <end position="410"/>
    </location>
</feature>
<keyword evidence="4 9" id="KW-0812">Transmembrane</keyword>
<evidence type="ECO:0000256" key="3">
    <source>
        <dbReference type="ARBA" id="ARBA00022448"/>
    </source>
</evidence>
<dbReference type="NCBIfam" id="TIGR00727">
    <property type="entry name" value="ISP4_OPT"/>
    <property type="match status" value="1"/>
</dbReference>
<comment type="subcellular location">
    <subcellularLocation>
        <location evidence="1">Membrane</location>
        <topology evidence="1">Multi-pass membrane protein</topology>
    </subcellularLocation>
</comment>
<dbReference type="InterPro" id="IPR004813">
    <property type="entry name" value="OPT"/>
</dbReference>
<dbReference type="EMBL" id="MU004234">
    <property type="protein sequence ID" value="KAF2670668.1"/>
    <property type="molecule type" value="Genomic_DNA"/>
</dbReference>
<dbReference type="Proteomes" id="UP000799302">
    <property type="component" value="Unassembled WGS sequence"/>
</dbReference>
<feature type="transmembrane region" description="Helical" evidence="9">
    <location>
        <begin position="61"/>
        <end position="81"/>
    </location>
</feature>
<feature type="transmembrane region" description="Helical" evidence="9">
    <location>
        <begin position="88"/>
        <end position="107"/>
    </location>
</feature>
<proteinExistence type="inferred from homology"/>
<evidence type="ECO:0000256" key="5">
    <source>
        <dbReference type="ARBA" id="ARBA00022856"/>
    </source>
</evidence>
<feature type="transmembrane region" description="Helical" evidence="9">
    <location>
        <begin position="285"/>
        <end position="305"/>
    </location>
</feature>
<dbReference type="OrthoDB" id="9986677at2759"/>
<dbReference type="InterPro" id="IPR004648">
    <property type="entry name" value="Oligpept_transpt"/>
</dbReference>
<dbReference type="AlphaFoldDB" id="A0A6A6UHU4"/>
<keyword evidence="11" id="KW-1185">Reference proteome</keyword>
<feature type="transmembrane region" description="Helical" evidence="9">
    <location>
        <begin position="491"/>
        <end position="511"/>
    </location>
</feature>
<feature type="transmembrane region" description="Helical" evidence="9">
    <location>
        <begin position="703"/>
        <end position="722"/>
    </location>
</feature>
<evidence type="ECO:0000256" key="9">
    <source>
        <dbReference type="SAM" id="Phobius"/>
    </source>
</evidence>